<feature type="non-terminal residue" evidence="4">
    <location>
        <position position="1"/>
    </location>
</feature>
<evidence type="ECO:0000259" key="3">
    <source>
        <dbReference type="Pfam" id="PF01494"/>
    </source>
</evidence>
<dbReference type="InterPro" id="IPR002938">
    <property type="entry name" value="FAD-bd"/>
</dbReference>
<dbReference type="PRINTS" id="PR00420">
    <property type="entry name" value="RNGMNOXGNASE"/>
</dbReference>
<dbReference type="InterPro" id="IPR050493">
    <property type="entry name" value="FAD-dep_Monooxygenase_BioMet"/>
</dbReference>
<comment type="caution">
    <text evidence="4">The sequence shown here is derived from an EMBL/GenBank/DDBJ whole genome shotgun (WGS) entry which is preliminary data.</text>
</comment>
<dbReference type="InterPro" id="IPR036188">
    <property type="entry name" value="FAD/NAD-bd_sf"/>
</dbReference>
<keyword evidence="2" id="KW-0503">Monooxygenase</keyword>
<accession>A0ABT7LVM0</accession>
<feature type="domain" description="FAD-binding" evidence="3">
    <location>
        <begin position="296"/>
        <end position="337"/>
    </location>
</feature>
<organism evidence="4 5">
    <name type="scientific">Geitlerinema calcuttense NRMC-F 0142</name>
    <dbReference type="NCBI Taxonomy" id="2922238"/>
    <lineage>
        <taxon>Bacteria</taxon>
        <taxon>Bacillati</taxon>
        <taxon>Cyanobacteriota</taxon>
        <taxon>Cyanophyceae</taxon>
        <taxon>Geitlerinematales</taxon>
        <taxon>Geitlerinemataceae</taxon>
        <taxon>Geitlerinema</taxon>
    </lineage>
</organism>
<dbReference type="Pfam" id="PF01494">
    <property type="entry name" value="FAD_binding_3"/>
    <property type="match status" value="1"/>
</dbReference>
<evidence type="ECO:0000313" key="5">
    <source>
        <dbReference type="Proteomes" id="UP001230986"/>
    </source>
</evidence>
<evidence type="ECO:0000256" key="1">
    <source>
        <dbReference type="ARBA" id="ARBA00023002"/>
    </source>
</evidence>
<protein>
    <submittedName>
        <fullName evidence="4">NAD(P)/FAD-dependent oxidoreductase</fullName>
    </submittedName>
</protein>
<dbReference type="EMBL" id="JASVEJ010000003">
    <property type="protein sequence ID" value="MDL5056079.1"/>
    <property type="molecule type" value="Genomic_DNA"/>
</dbReference>
<reference evidence="4 5" key="1">
    <citation type="submission" date="2023-06" db="EMBL/GenBank/DDBJ databases">
        <title>Whole genome sequence of Oscillatoria calcuttensis NRMC-F 0142.</title>
        <authorList>
            <person name="Shakena Fathima T."/>
            <person name="Muralitharan G."/>
            <person name="Thajuddin N."/>
        </authorList>
    </citation>
    <scope>NUCLEOTIDE SEQUENCE [LARGE SCALE GENOMIC DNA]</scope>
    <source>
        <strain evidence="4 5">NRMC-F 0142</strain>
    </source>
</reference>
<sequence length="418" mass="46291">TRMRERSHRVAIIGAGVVGCLVAYGLQECPDVEVICIDKGPPENELAGTGLNVGPNSLKILRQFSPELADSLQAEGVSLPWESWVAGLTDGTVIFDLPLSQVAENAGIRIRWAELYRQLRQPLGDRIRYNTIALSMGYRDSDRLYLEIENQETGIREAFEDIDLIVGCDGRYSQVRSSFFGGSPTPEHLGVCLYRLLVPQKGGLIADYQQWFYNGSRLLSFAIPGDEVYIAGSFPLDASLEIRDDQKTVEYLRQCYTPPQGLSPVCQFLVDAVCEHLEEIHWARVQDIPIVFGDKRGRVLCLGDASHAMYPTLGQGASQAFEDGCYVGALLRQALQESLVDFPALVARVEQVRRDRITFVRQFSREASDSLLAGSHPVAELQAKTQPAFLAKLRRLYQDTPLLAEALTLGGKKDSPAT</sequence>
<gene>
    <name evidence="4" type="ORF">QQ055_01125</name>
</gene>
<keyword evidence="5" id="KW-1185">Reference proteome</keyword>
<dbReference type="Gene3D" id="3.50.50.60">
    <property type="entry name" value="FAD/NAD(P)-binding domain"/>
    <property type="match status" value="1"/>
</dbReference>
<dbReference type="RefSeq" id="WP_286004089.1">
    <property type="nucleotide sequence ID" value="NZ_JASVEJ010000003.1"/>
</dbReference>
<keyword evidence="1" id="KW-0560">Oxidoreductase</keyword>
<proteinExistence type="predicted"/>
<dbReference type="Proteomes" id="UP001230986">
    <property type="component" value="Unassembled WGS sequence"/>
</dbReference>
<dbReference type="SUPFAM" id="SSF51905">
    <property type="entry name" value="FAD/NAD(P)-binding domain"/>
    <property type="match status" value="1"/>
</dbReference>
<dbReference type="PANTHER" id="PTHR13789:SF309">
    <property type="entry name" value="PUTATIVE (AFU_ORTHOLOGUE AFUA_6G14510)-RELATED"/>
    <property type="match status" value="1"/>
</dbReference>
<evidence type="ECO:0000256" key="2">
    <source>
        <dbReference type="ARBA" id="ARBA00023033"/>
    </source>
</evidence>
<name>A0ABT7LVM0_9CYAN</name>
<evidence type="ECO:0000313" key="4">
    <source>
        <dbReference type="EMBL" id="MDL5056079.1"/>
    </source>
</evidence>
<dbReference type="PANTHER" id="PTHR13789">
    <property type="entry name" value="MONOOXYGENASE"/>
    <property type="match status" value="1"/>
</dbReference>